<dbReference type="AlphaFoldDB" id="A0A388K528"/>
<keyword evidence="4" id="KW-0028">Amino-acid biosynthesis</keyword>
<protein>
    <recommendedName>
        <fullName evidence="7">ACT domain-containing protein</fullName>
    </recommendedName>
</protein>
<evidence type="ECO:0000256" key="6">
    <source>
        <dbReference type="SAM" id="MobiDB-lite"/>
    </source>
</evidence>
<dbReference type="EMBL" id="BFEA01000058">
    <property type="protein sequence ID" value="GBG65116.1"/>
    <property type="molecule type" value="Genomic_DNA"/>
</dbReference>
<dbReference type="SUPFAM" id="SSF55021">
    <property type="entry name" value="ACT-like"/>
    <property type="match status" value="4"/>
</dbReference>
<dbReference type="GO" id="GO:1990610">
    <property type="term" value="F:acetolactate synthase regulator activity"/>
    <property type="evidence" value="ECO:0007669"/>
    <property type="project" value="InterPro"/>
</dbReference>
<dbReference type="InterPro" id="IPR039557">
    <property type="entry name" value="AHAS_ACT"/>
</dbReference>
<evidence type="ECO:0000256" key="5">
    <source>
        <dbReference type="ARBA" id="ARBA00023304"/>
    </source>
</evidence>
<dbReference type="InterPro" id="IPR004789">
    <property type="entry name" value="Acetalactate_synth_ssu"/>
</dbReference>
<dbReference type="FunFam" id="3.30.70.260:FF:000001">
    <property type="entry name" value="Acetolactate synthase, small subunit"/>
    <property type="match status" value="2"/>
</dbReference>
<feature type="region of interest" description="Disordered" evidence="6">
    <location>
        <begin position="302"/>
        <end position="347"/>
    </location>
</feature>
<dbReference type="PROSITE" id="PS51671">
    <property type="entry name" value="ACT"/>
    <property type="match status" value="2"/>
</dbReference>
<dbReference type="FunFam" id="3.30.70.1150:FF:000001">
    <property type="entry name" value="Acetolactate synthase small subunit"/>
    <property type="match status" value="2"/>
</dbReference>
<evidence type="ECO:0000256" key="4">
    <source>
        <dbReference type="ARBA" id="ARBA00022605"/>
    </source>
</evidence>
<name>A0A388K528_CHABU</name>
<feature type="domain" description="ACT" evidence="7">
    <location>
        <begin position="150"/>
        <end position="222"/>
    </location>
</feature>
<keyword evidence="9" id="KW-1185">Reference proteome</keyword>
<dbReference type="InterPro" id="IPR027271">
    <property type="entry name" value="Acetolactate_synth/TF_NikR_C"/>
</dbReference>
<dbReference type="InterPro" id="IPR002912">
    <property type="entry name" value="ACT_dom"/>
</dbReference>
<comment type="pathway">
    <text evidence="2">Amino-acid biosynthesis; L-valine biosynthesis; L-valine from pyruvate: step 1/4.</text>
</comment>
<sequence length="554" mass="59273">MASTATMAAAYCAMSGAAAAAGGGGGLHRGLDPGHTSGSWSVSPSPSPRPLPSSLAMAAHHRQRVSIARDRATWPNGVGSSSSGLRESDFLGSSDSFQTISGNDRGATRCRHVIPLSVSAMAANESLVLEEKAPASASPLLVTPGVKRHTISVFVGDESGMINRVAGVFARRGFNIDSLAVGLNKDKALFTIVVSGSDQVVQQAMKQVYKLVNVVKVEDLSHLARVERELMLIKLSVRSDNRSEVLELIEIFRGRVVDVGESSITAEVTGDPGKLVAFEHAMVKFGIKEIARTGKIALKREHDDDRVERPGSKGWVKRSGAKRRDTLIGGAASTPSTTAPLSAEGDVYPMDNDDDVTGVWEAPHVLDPDWGGVVDDPSGFVSHTLSLLVRDSPGVLNNITGVIARRGYNIQSLAVGPAECQGISRLTSVVPGTEASIGKLLKQLEKLVDVLEVCDITNVPFSERELMLIKVETDVRTRRDVMDIVGIFRSRVVDVSRHTITLEMTGDLEKLAALQRLLEPFGILEVARTGRVALARDSGVDSRSLGHFNCKSYF</sequence>
<dbReference type="InterPro" id="IPR054480">
    <property type="entry name" value="AHAS_small-like_ACT"/>
</dbReference>
<organism evidence="8 9">
    <name type="scientific">Chara braunii</name>
    <name type="common">Braun's stonewort</name>
    <dbReference type="NCBI Taxonomy" id="69332"/>
    <lineage>
        <taxon>Eukaryota</taxon>
        <taxon>Viridiplantae</taxon>
        <taxon>Streptophyta</taxon>
        <taxon>Charophyceae</taxon>
        <taxon>Charales</taxon>
        <taxon>Characeae</taxon>
        <taxon>Chara</taxon>
    </lineage>
</organism>
<dbReference type="Pfam" id="PF22629">
    <property type="entry name" value="ACT_AHAS_ss"/>
    <property type="match status" value="2"/>
</dbReference>
<comment type="caution">
    <text evidence="8">The sequence shown here is derived from an EMBL/GenBank/DDBJ whole genome shotgun (WGS) entry which is preliminary data.</text>
</comment>
<proteinExistence type="inferred from homology"/>
<dbReference type="GO" id="GO:0009099">
    <property type="term" value="P:L-valine biosynthetic process"/>
    <property type="evidence" value="ECO:0007669"/>
    <property type="project" value="UniProtKB-UniPathway"/>
</dbReference>
<gene>
    <name evidence="8" type="ORF">CBR_g49479</name>
</gene>
<reference evidence="8 9" key="1">
    <citation type="journal article" date="2018" name="Cell">
        <title>The Chara Genome: Secondary Complexity and Implications for Plant Terrestrialization.</title>
        <authorList>
            <person name="Nishiyama T."/>
            <person name="Sakayama H."/>
            <person name="Vries J.D."/>
            <person name="Buschmann H."/>
            <person name="Saint-Marcoux D."/>
            <person name="Ullrich K.K."/>
            <person name="Haas F.B."/>
            <person name="Vanderstraeten L."/>
            <person name="Becker D."/>
            <person name="Lang D."/>
            <person name="Vosolsobe S."/>
            <person name="Rombauts S."/>
            <person name="Wilhelmsson P.K.I."/>
            <person name="Janitza P."/>
            <person name="Kern R."/>
            <person name="Heyl A."/>
            <person name="Rumpler F."/>
            <person name="Villalobos L.I.A.C."/>
            <person name="Clay J.M."/>
            <person name="Skokan R."/>
            <person name="Toyoda A."/>
            <person name="Suzuki Y."/>
            <person name="Kagoshima H."/>
            <person name="Schijlen E."/>
            <person name="Tajeshwar N."/>
            <person name="Catarino B."/>
            <person name="Hetherington A.J."/>
            <person name="Saltykova A."/>
            <person name="Bonnot C."/>
            <person name="Breuninger H."/>
            <person name="Symeonidi A."/>
            <person name="Radhakrishnan G.V."/>
            <person name="Van Nieuwerburgh F."/>
            <person name="Deforce D."/>
            <person name="Chang C."/>
            <person name="Karol K.G."/>
            <person name="Hedrich R."/>
            <person name="Ulvskov P."/>
            <person name="Glockner G."/>
            <person name="Delwiche C.F."/>
            <person name="Petrasek J."/>
            <person name="Van de Peer Y."/>
            <person name="Friml J."/>
            <person name="Beilby M."/>
            <person name="Dolan L."/>
            <person name="Kohara Y."/>
            <person name="Sugano S."/>
            <person name="Fujiyama A."/>
            <person name="Delaux P.-M."/>
            <person name="Quint M."/>
            <person name="TheiBen G."/>
            <person name="Hagemann M."/>
            <person name="Harholt J."/>
            <person name="Dunand C."/>
            <person name="Zachgo S."/>
            <person name="Langdale J."/>
            <person name="Maumus F."/>
            <person name="Straeten D.V.D."/>
            <person name="Gould S.B."/>
            <person name="Rensing S.A."/>
        </authorList>
    </citation>
    <scope>NUCLEOTIDE SEQUENCE [LARGE SCALE GENOMIC DNA]</scope>
    <source>
        <strain evidence="8 9">S276</strain>
    </source>
</reference>
<dbReference type="NCBIfam" id="TIGR00119">
    <property type="entry name" value="acolac_sm"/>
    <property type="match status" value="2"/>
</dbReference>
<accession>A0A388K528</accession>
<dbReference type="Proteomes" id="UP000265515">
    <property type="component" value="Unassembled WGS sequence"/>
</dbReference>
<dbReference type="Pfam" id="PF10369">
    <property type="entry name" value="ALS_ss_C"/>
    <property type="match status" value="2"/>
</dbReference>
<dbReference type="GO" id="GO:0003984">
    <property type="term" value="F:acetolactate synthase activity"/>
    <property type="evidence" value="ECO:0007669"/>
    <property type="project" value="TreeGrafter"/>
</dbReference>
<evidence type="ECO:0000256" key="3">
    <source>
        <dbReference type="ARBA" id="ARBA00006341"/>
    </source>
</evidence>
<dbReference type="Gene3D" id="3.30.70.260">
    <property type="match status" value="2"/>
</dbReference>
<evidence type="ECO:0000256" key="2">
    <source>
        <dbReference type="ARBA" id="ARBA00005025"/>
    </source>
</evidence>
<dbReference type="InterPro" id="IPR019455">
    <property type="entry name" value="Acetolactate_synth_ssu_C"/>
</dbReference>
<feature type="region of interest" description="Disordered" evidence="6">
    <location>
        <begin position="29"/>
        <end position="62"/>
    </location>
</feature>
<keyword evidence="5" id="KW-0100">Branched-chain amino acid biosynthesis</keyword>
<evidence type="ECO:0000313" key="8">
    <source>
        <dbReference type="EMBL" id="GBG65116.1"/>
    </source>
</evidence>
<comment type="pathway">
    <text evidence="1">Amino-acid biosynthesis; L-isoleucine biosynthesis; L-isoleucine from 2-oxobutanoate: step 1/4.</text>
</comment>
<dbReference type="Gramene" id="GBG65116">
    <property type="protein sequence ID" value="GBG65116"/>
    <property type="gene ID" value="CBR_g49479"/>
</dbReference>
<dbReference type="PANTHER" id="PTHR30239:SF0">
    <property type="entry name" value="ACETOLACTATE SYNTHASE SMALL SUBUNIT 1, CHLOROPLASTIC"/>
    <property type="match status" value="1"/>
</dbReference>
<evidence type="ECO:0000313" key="9">
    <source>
        <dbReference type="Proteomes" id="UP000265515"/>
    </source>
</evidence>
<dbReference type="UniPathway" id="UPA00047">
    <property type="reaction ID" value="UER00055"/>
</dbReference>
<dbReference type="NCBIfam" id="NF008864">
    <property type="entry name" value="PRK11895.1"/>
    <property type="match status" value="2"/>
</dbReference>
<dbReference type="InterPro" id="IPR045865">
    <property type="entry name" value="ACT-like_dom_sf"/>
</dbReference>
<feature type="compositionally biased region" description="Basic and acidic residues" evidence="6">
    <location>
        <begin position="302"/>
        <end position="311"/>
    </location>
</feature>
<dbReference type="UniPathway" id="UPA00049">
    <property type="reaction ID" value="UER00059"/>
</dbReference>
<feature type="domain" description="ACT" evidence="7">
    <location>
        <begin position="384"/>
        <end position="458"/>
    </location>
</feature>
<dbReference type="STRING" id="69332.A0A388K528"/>
<evidence type="ECO:0000256" key="1">
    <source>
        <dbReference type="ARBA" id="ARBA00004974"/>
    </source>
</evidence>
<comment type="similarity">
    <text evidence="3">Belongs to the acetolactate synthase small subunit family.</text>
</comment>
<dbReference type="OrthoDB" id="2013116at2759"/>
<dbReference type="GO" id="GO:0009097">
    <property type="term" value="P:isoleucine biosynthetic process"/>
    <property type="evidence" value="ECO:0007669"/>
    <property type="project" value="UniProtKB-UniPathway"/>
</dbReference>
<dbReference type="Gene3D" id="3.30.70.1150">
    <property type="entry name" value="ACT-like. Chain A, domain 2"/>
    <property type="match status" value="2"/>
</dbReference>
<dbReference type="PANTHER" id="PTHR30239">
    <property type="entry name" value="ACETOLACTATE SYNTHASE SMALL SUBUNIT"/>
    <property type="match status" value="1"/>
</dbReference>
<dbReference type="CDD" id="cd04878">
    <property type="entry name" value="ACT_AHAS"/>
    <property type="match status" value="2"/>
</dbReference>
<dbReference type="GO" id="GO:0005829">
    <property type="term" value="C:cytosol"/>
    <property type="evidence" value="ECO:0007669"/>
    <property type="project" value="TreeGrafter"/>
</dbReference>
<dbReference type="OMA" id="VYPIEPS"/>
<evidence type="ECO:0000259" key="7">
    <source>
        <dbReference type="PROSITE" id="PS51671"/>
    </source>
</evidence>